<dbReference type="EMBL" id="PDEA01000001">
    <property type="protein sequence ID" value="PEH89817.1"/>
    <property type="molecule type" value="Genomic_DNA"/>
</dbReference>
<name>A0A2A7UX56_COMTR</name>
<accession>A0A2A7UX56</accession>
<keyword evidence="2" id="KW-1185">Reference proteome</keyword>
<dbReference type="AlphaFoldDB" id="A0A2A7UX56"/>
<evidence type="ECO:0000313" key="1">
    <source>
        <dbReference type="EMBL" id="PEH89817.1"/>
    </source>
</evidence>
<organism evidence="1 2">
    <name type="scientific">Comamonas terrigena</name>
    <dbReference type="NCBI Taxonomy" id="32013"/>
    <lineage>
        <taxon>Bacteria</taxon>
        <taxon>Pseudomonadati</taxon>
        <taxon>Pseudomonadota</taxon>
        <taxon>Betaproteobacteria</taxon>
        <taxon>Burkholderiales</taxon>
        <taxon>Comamonadaceae</taxon>
        <taxon>Comamonas</taxon>
    </lineage>
</organism>
<protein>
    <submittedName>
        <fullName evidence="1">Uncharacterized protein</fullName>
    </submittedName>
</protein>
<proteinExistence type="predicted"/>
<sequence>MQYFDNCTVICIQERERKRDFRRLSKRLRSFDLTHITGLLHYSCCENLRTIGKANSEAVSGHNVVADNAFLTVIPKGN</sequence>
<comment type="caution">
    <text evidence="1">The sequence shown here is derived from an EMBL/GenBank/DDBJ whole genome shotgun (WGS) entry which is preliminary data.</text>
</comment>
<evidence type="ECO:0000313" key="2">
    <source>
        <dbReference type="Proteomes" id="UP000220246"/>
    </source>
</evidence>
<reference evidence="2" key="1">
    <citation type="submission" date="2017-09" db="EMBL/GenBank/DDBJ databases">
        <title>FDA dAtabase for Regulatory Grade micrObial Sequences (FDA-ARGOS): Supporting development and validation of Infectious Disease Dx tests.</title>
        <authorList>
            <person name="Minogue T."/>
            <person name="Wolcott M."/>
            <person name="Wasieloski L."/>
            <person name="Aguilar W."/>
            <person name="Moore D."/>
            <person name="Tallon L."/>
            <person name="Sadzewicz L."/>
            <person name="Ott S."/>
            <person name="Zhao X."/>
            <person name="Nagaraj S."/>
            <person name="Vavikolanu K."/>
            <person name="Aluvathingal J."/>
            <person name="Nadendla S."/>
            <person name="Sichtig H."/>
        </authorList>
    </citation>
    <scope>NUCLEOTIDE SEQUENCE [LARGE SCALE GENOMIC DNA]</scope>
    <source>
        <strain evidence="2">FDAARGOS_394</strain>
    </source>
</reference>
<dbReference type="Proteomes" id="UP000220246">
    <property type="component" value="Unassembled WGS sequence"/>
</dbReference>
<gene>
    <name evidence="1" type="ORF">CRM82_15470</name>
</gene>